<name>A0ABV1JIQ3_9ACTN</name>
<dbReference type="InterPro" id="IPR001926">
    <property type="entry name" value="TrpB-like_PALP"/>
</dbReference>
<keyword evidence="2" id="KW-0663">Pyridoxal phosphate</keyword>
<evidence type="ECO:0000256" key="1">
    <source>
        <dbReference type="ARBA" id="ARBA00001933"/>
    </source>
</evidence>
<dbReference type="Gene3D" id="3.40.50.1100">
    <property type="match status" value="1"/>
</dbReference>
<dbReference type="InterPro" id="IPR050214">
    <property type="entry name" value="Cys_Synth/Cystath_Beta-Synth"/>
</dbReference>
<dbReference type="Proteomes" id="UP001487305">
    <property type="component" value="Unassembled WGS sequence"/>
</dbReference>
<gene>
    <name evidence="4" type="ORF">AAA083_14745</name>
</gene>
<feature type="domain" description="Tryptophan synthase beta chain-like PALP" evidence="3">
    <location>
        <begin position="17"/>
        <end position="121"/>
    </location>
</feature>
<proteinExistence type="predicted"/>
<dbReference type="SUPFAM" id="SSF53686">
    <property type="entry name" value="Tryptophan synthase beta subunit-like PLP-dependent enzymes"/>
    <property type="match status" value="1"/>
</dbReference>
<dbReference type="PANTHER" id="PTHR10314">
    <property type="entry name" value="CYSTATHIONINE BETA-SYNTHASE"/>
    <property type="match status" value="1"/>
</dbReference>
<sequence>MLLGHWYRWYYFRYRAGTQTSFPDVCIWAVEPESAAILSGGSVGTHLQMGIGDGLIPDILDQGIYDDICVVSDEEAINEARALAREEGLLCGVSGGTNVVAARQLARQLGSGKTVVTLLPDTGERYFSTELFED</sequence>
<dbReference type="EMBL" id="JBBNOP010000019">
    <property type="protein sequence ID" value="MEQ3364236.1"/>
    <property type="molecule type" value="Genomic_DNA"/>
</dbReference>
<protein>
    <submittedName>
        <fullName evidence="4">Pyridoxal-phosphate dependent enzyme</fullName>
    </submittedName>
</protein>
<dbReference type="Pfam" id="PF00291">
    <property type="entry name" value="PALP"/>
    <property type="match status" value="1"/>
</dbReference>
<evidence type="ECO:0000313" key="4">
    <source>
        <dbReference type="EMBL" id="MEQ3364236.1"/>
    </source>
</evidence>
<comment type="caution">
    <text evidence="4">The sequence shown here is derived from an EMBL/GenBank/DDBJ whole genome shotgun (WGS) entry which is preliminary data.</text>
</comment>
<accession>A0ABV1JIQ3</accession>
<comment type="cofactor">
    <cofactor evidence="1">
        <name>pyridoxal 5'-phosphate</name>
        <dbReference type="ChEBI" id="CHEBI:597326"/>
    </cofactor>
</comment>
<keyword evidence="5" id="KW-1185">Reference proteome</keyword>
<evidence type="ECO:0000259" key="3">
    <source>
        <dbReference type="Pfam" id="PF00291"/>
    </source>
</evidence>
<evidence type="ECO:0000256" key="2">
    <source>
        <dbReference type="ARBA" id="ARBA00022898"/>
    </source>
</evidence>
<reference evidence="4 5" key="1">
    <citation type="submission" date="2024-04" db="EMBL/GenBank/DDBJ databases">
        <title>Human intestinal bacterial collection.</title>
        <authorList>
            <person name="Pauvert C."/>
            <person name="Hitch T.C.A."/>
            <person name="Clavel T."/>
        </authorList>
    </citation>
    <scope>NUCLEOTIDE SEQUENCE [LARGE SCALE GENOMIC DNA]</scope>
    <source>
        <strain evidence="4 5">CLA-KB-H42</strain>
    </source>
</reference>
<organism evidence="4 5">
    <name type="scientific">Raoultibacter massiliensis</name>
    <dbReference type="NCBI Taxonomy" id="1852371"/>
    <lineage>
        <taxon>Bacteria</taxon>
        <taxon>Bacillati</taxon>
        <taxon>Actinomycetota</taxon>
        <taxon>Coriobacteriia</taxon>
        <taxon>Eggerthellales</taxon>
        <taxon>Eggerthellaceae</taxon>
        <taxon>Raoultibacter</taxon>
    </lineage>
</organism>
<dbReference type="InterPro" id="IPR036052">
    <property type="entry name" value="TrpB-like_PALP_sf"/>
</dbReference>
<evidence type="ECO:0000313" key="5">
    <source>
        <dbReference type="Proteomes" id="UP001487305"/>
    </source>
</evidence>